<name>A0A0W0FVX0_MONRR</name>
<accession>A0A0W0FVX0</accession>
<proteinExistence type="predicted"/>
<dbReference type="AlphaFoldDB" id="A0A0W0FVX0"/>
<reference evidence="4 6" key="1">
    <citation type="submission" date="2015-12" db="EMBL/GenBank/DDBJ databases">
        <title>Draft genome sequence of Moniliophthora roreri, the causal agent of frosty pod rot of cacao.</title>
        <authorList>
            <person name="Aime M.C."/>
            <person name="Diaz-Valderrama J.R."/>
            <person name="Kijpornyongpan T."/>
            <person name="Phillips-Mora W."/>
        </authorList>
    </citation>
    <scope>NUCLEOTIDE SEQUENCE [LARGE SCALE GENOMIC DNA]</scope>
    <source>
        <strain evidence="4 6">MCA 2952</strain>
    </source>
</reference>
<feature type="region of interest" description="Disordered" evidence="1">
    <location>
        <begin position="105"/>
        <end position="135"/>
    </location>
</feature>
<keyword evidence="2" id="KW-0732">Signal</keyword>
<dbReference type="EMBL" id="LATX01001574">
    <property type="protein sequence ID" value="KTB40499.1"/>
    <property type="molecule type" value="Genomic_DNA"/>
</dbReference>
<sequence length="286" mass="31836">MICFAICLVLRRIQGLWLHCKQGSRATSCIDAILNVFCIIGDIMFSFLGSGSRSALDNLHTVHEQLPIAVLKGDVLSAIRRAVQRGRQWKCEWARKLFLPRTKPNATRIVPVPPPRPSAKSSSTHPTSSSPRKPGKHILRLFFPRFIHLHSIPTTSLVLLPPPFLAPSQEEAAQTPFVYGTLWCPGDGAVLKDGAREREQRKVFHDRSYSRVGSRAPNSDAPVEDERFMDMDSSEVTGEGKERVYQRTLISSRTEPPLFAVPRLSCSADVVLGLMIRPRASGSTCR</sequence>
<dbReference type="EMBL" id="LATX01001086">
    <property type="protein sequence ID" value="KTB43751.1"/>
    <property type="molecule type" value="Genomic_DNA"/>
</dbReference>
<protein>
    <submittedName>
        <fullName evidence="4">Uncharacterized protein</fullName>
    </submittedName>
</protein>
<feature type="compositionally biased region" description="Low complexity" evidence="1">
    <location>
        <begin position="118"/>
        <end position="132"/>
    </location>
</feature>
<gene>
    <name evidence="3" type="ORF">WG66_19235</name>
    <name evidence="5" type="ORF">WG66_3665</name>
    <name evidence="4" type="ORF">WG66_6927</name>
</gene>
<dbReference type="Proteomes" id="UP000054988">
    <property type="component" value="Unassembled WGS sequence"/>
</dbReference>
<evidence type="ECO:0000256" key="2">
    <source>
        <dbReference type="SAM" id="SignalP"/>
    </source>
</evidence>
<feature type="chain" id="PRO_5011869956" evidence="2">
    <location>
        <begin position="16"/>
        <end position="286"/>
    </location>
</feature>
<feature type="signal peptide" evidence="2">
    <location>
        <begin position="1"/>
        <end position="15"/>
    </location>
</feature>
<evidence type="ECO:0000313" key="5">
    <source>
        <dbReference type="EMBL" id="KTB43751.1"/>
    </source>
</evidence>
<evidence type="ECO:0000313" key="6">
    <source>
        <dbReference type="Proteomes" id="UP000054988"/>
    </source>
</evidence>
<dbReference type="EMBL" id="LATX01002496">
    <property type="protein sequence ID" value="KTB28186.1"/>
    <property type="molecule type" value="Genomic_DNA"/>
</dbReference>
<comment type="caution">
    <text evidence="4">The sequence shown here is derived from an EMBL/GenBank/DDBJ whole genome shotgun (WGS) entry which is preliminary data.</text>
</comment>
<evidence type="ECO:0000256" key="1">
    <source>
        <dbReference type="SAM" id="MobiDB-lite"/>
    </source>
</evidence>
<evidence type="ECO:0000313" key="3">
    <source>
        <dbReference type="EMBL" id="KTB28186.1"/>
    </source>
</evidence>
<organism evidence="4 6">
    <name type="scientific">Moniliophthora roreri</name>
    <name type="common">Frosty pod rot fungus</name>
    <name type="synonym">Monilia roreri</name>
    <dbReference type="NCBI Taxonomy" id="221103"/>
    <lineage>
        <taxon>Eukaryota</taxon>
        <taxon>Fungi</taxon>
        <taxon>Dikarya</taxon>
        <taxon>Basidiomycota</taxon>
        <taxon>Agaricomycotina</taxon>
        <taxon>Agaricomycetes</taxon>
        <taxon>Agaricomycetidae</taxon>
        <taxon>Agaricales</taxon>
        <taxon>Marasmiineae</taxon>
        <taxon>Marasmiaceae</taxon>
        <taxon>Moniliophthora</taxon>
    </lineage>
</organism>
<evidence type="ECO:0000313" key="4">
    <source>
        <dbReference type="EMBL" id="KTB40499.1"/>
    </source>
</evidence>